<dbReference type="RefSeq" id="XP_026602003.1">
    <property type="nucleotide sequence ID" value="XM_026749971.1"/>
</dbReference>
<dbReference type="GeneID" id="38118325"/>
<accession>A0A3D8RFF5</accession>
<feature type="signal peptide" evidence="1">
    <location>
        <begin position="1"/>
        <end position="18"/>
    </location>
</feature>
<reference evidence="2 3" key="1">
    <citation type="journal article" date="2018" name="IMA Fungus">
        <title>IMA Genome-F 9: Draft genome sequence of Annulohypoxylon stygium, Aspergillus mulundensis, Berkeleyomyces basicola (syn. Thielaviopsis basicola), Ceratocystis smalleyi, two Cercospora beticola strains, Coleophoma cylindrospora, Fusarium fracticaudum, Phialophora cf. hyalina, and Morchella septimelata.</title>
        <authorList>
            <person name="Wingfield B.D."/>
            <person name="Bills G.F."/>
            <person name="Dong Y."/>
            <person name="Huang W."/>
            <person name="Nel W.J."/>
            <person name="Swalarsk-Parry B.S."/>
            <person name="Vaghefi N."/>
            <person name="Wilken P.M."/>
            <person name="An Z."/>
            <person name="de Beer Z.W."/>
            <person name="De Vos L."/>
            <person name="Chen L."/>
            <person name="Duong T.A."/>
            <person name="Gao Y."/>
            <person name="Hammerbacher A."/>
            <person name="Kikkert J.R."/>
            <person name="Li Y."/>
            <person name="Li H."/>
            <person name="Li K."/>
            <person name="Li Q."/>
            <person name="Liu X."/>
            <person name="Ma X."/>
            <person name="Naidoo K."/>
            <person name="Pethybridge S.J."/>
            <person name="Sun J."/>
            <person name="Steenkamp E.T."/>
            <person name="van der Nest M.A."/>
            <person name="van Wyk S."/>
            <person name="Wingfield M.J."/>
            <person name="Xiong C."/>
            <person name="Yue Q."/>
            <person name="Zhang X."/>
        </authorList>
    </citation>
    <scope>NUCLEOTIDE SEQUENCE [LARGE SCALE GENOMIC DNA]</scope>
    <source>
        <strain evidence="2 3">DSM 5745</strain>
    </source>
</reference>
<feature type="chain" id="PRO_5017636780" description="Ecp2 effector protein domain-containing protein" evidence="1">
    <location>
        <begin position="19"/>
        <end position="169"/>
    </location>
</feature>
<evidence type="ECO:0000313" key="3">
    <source>
        <dbReference type="Proteomes" id="UP000256690"/>
    </source>
</evidence>
<proteinExistence type="predicted"/>
<dbReference type="PANTHER" id="PTHR35605">
    <property type="entry name" value="ECP2 EFFECTOR PROTEIN DOMAIN-CONTAINING PROTEIN-RELATED"/>
    <property type="match status" value="1"/>
</dbReference>
<dbReference type="Proteomes" id="UP000256690">
    <property type="component" value="Unassembled WGS sequence"/>
</dbReference>
<comment type="caution">
    <text evidence="2">The sequence shown here is derived from an EMBL/GenBank/DDBJ whole genome shotgun (WGS) entry which is preliminary data.</text>
</comment>
<keyword evidence="3" id="KW-1185">Reference proteome</keyword>
<name>A0A3D8RFF5_9EURO</name>
<evidence type="ECO:0000313" key="2">
    <source>
        <dbReference type="EMBL" id="RDW72783.1"/>
    </source>
</evidence>
<sequence length="169" mass="18852">MRSFAIINFLALVLVTSAHPLEATANADIEPMSNDDWDITATTELHPRYISHPYGLHCAGEKNGDRKDLANAIKYLRETRNKEKAPSLKPGRCQTASCAGEAKIKWCNTNDDKFGFRDWTVIANAAETILDDCNRGDQWSQGWFGDAGGWKVFVEKEDCYMQPGPDGPK</sequence>
<evidence type="ECO:0000256" key="1">
    <source>
        <dbReference type="SAM" id="SignalP"/>
    </source>
</evidence>
<keyword evidence="1" id="KW-0732">Signal</keyword>
<organism evidence="2 3">
    <name type="scientific">Aspergillus mulundensis</name>
    <dbReference type="NCBI Taxonomy" id="1810919"/>
    <lineage>
        <taxon>Eukaryota</taxon>
        <taxon>Fungi</taxon>
        <taxon>Dikarya</taxon>
        <taxon>Ascomycota</taxon>
        <taxon>Pezizomycotina</taxon>
        <taxon>Eurotiomycetes</taxon>
        <taxon>Eurotiomycetidae</taxon>
        <taxon>Eurotiales</taxon>
        <taxon>Aspergillaceae</taxon>
        <taxon>Aspergillus</taxon>
        <taxon>Aspergillus subgen. Nidulantes</taxon>
    </lineage>
</organism>
<dbReference type="EMBL" id="PVWQ01000009">
    <property type="protein sequence ID" value="RDW72783.1"/>
    <property type="molecule type" value="Genomic_DNA"/>
</dbReference>
<evidence type="ECO:0008006" key="4">
    <source>
        <dbReference type="Google" id="ProtNLM"/>
    </source>
</evidence>
<dbReference type="PANTHER" id="PTHR35605:SF1">
    <property type="entry name" value="ECP2 EFFECTOR PROTEIN DOMAIN-CONTAINING PROTEIN-RELATED"/>
    <property type="match status" value="1"/>
</dbReference>
<dbReference type="OrthoDB" id="3552888at2759"/>
<dbReference type="AlphaFoldDB" id="A0A3D8RFF5"/>
<protein>
    <recommendedName>
        <fullName evidence="4">Ecp2 effector protein domain-containing protein</fullName>
    </recommendedName>
</protein>
<gene>
    <name evidence="2" type="ORF">DSM5745_07955</name>
</gene>